<proteinExistence type="predicted"/>
<dbReference type="VEuPathDB" id="AmoebaDB:DDB_G0276507"/>
<dbReference type="PaxDb" id="44689-DDB0203862"/>
<protein>
    <submittedName>
        <fullName evidence="2">Uncharacterized protein</fullName>
    </submittedName>
</protein>
<name>Q551K0_DICDI</name>
<evidence type="ECO:0000256" key="1">
    <source>
        <dbReference type="SAM" id="Phobius"/>
    </source>
</evidence>
<accession>Q551K0</accession>
<organism evidence="2 3">
    <name type="scientific">Dictyostelium discoideum</name>
    <name type="common">Social amoeba</name>
    <dbReference type="NCBI Taxonomy" id="44689"/>
    <lineage>
        <taxon>Eukaryota</taxon>
        <taxon>Amoebozoa</taxon>
        <taxon>Evosea</taxon>
        <taxon>Eumycetozoa</taxon>
        <taxon>Dictyostelia</taxon>
        <taxon>Dictyosteliales</taxon>
        <taxon>Dictyosteliaceae</taxon>
        <taxon>Dictyostelium</taxon>
    </lineage>
</organism>
<dbReference type="AlphaFoldDB" id="Q551K0"/>
<dbReference type="Proteomes" id="UP000002195">
    <property type="component" value="Unassembled WGS sequence"/>
</dbReference>
<dbReference type="RefSeq" id="XP_643134.1">
    <property type="nucleotide sequence ID" value="XM_638042.1"/>
</dbReference>
<keyword evidence="3" id="KW-1185">Reference proteome</keyword>
<evidence type="ECO:0000313" key="3">
    <source>
        <dbReference type="Proteomes" id="UP000002195"/>
    </source>
</evidence>
<feature type="transmembrane region" description="Helical" evidence="1">
    <location>
        <begin position="6"/>
        <end position="27"/>
    </location>
</feature>
<dbReference type="InParanoid" id="Q551K0"/>
<keyword evidence="1" id="KW-0812">Transmembrane</keyword>
<sequence length="93" mass="10374">MNHGSDFFFFFFFFLLPQFDSVLLHLLSFGIQKQSFKVLKGNLKEKTMMIFDSFLGGKNKQTLSGPVKTTFLAPTTTSSPTVGIVNGTVGFRP</sequence>
<keyword evidence="1" id="KW-1133">Transmembrane helix</keyword>
<dbReference type="KEGG" id="ddi:DDB_G0276507"/>
<gene>
    <name evidence="2" type="ORF">DDB_G0276507</name>
</gene>
<dbReference type="HOGENOM" id="CLU_2404149_0_0_1"/>
<dbReference type="EMBL" id="AAFI02000015">
    <property type="protein sequence ID" value="EAL69207.1"/>
    <property type="molecule type" value="Genomic_DNA"/>
</dbReference>
<keyword evidence="1" id="KW-0472">Membrane</keyword>
<dbReference type="dictyBase" id="DDB_G0276507"/>
<comment type="caution">
    <text evidence="2">The sequence shown here is derived from an EMBL/GenBank/DDBJ whole genome shotgun (WGS) entry which is preliminary data.</text>
</comment>
<reference evidence="2 3" key="1">
    <citation type="journal article" date="2005" name="Nature">
        <title>The genome of the social amoeba Dictyostelium discoideum.</title>
        <authorList>
            <consortium name="The Dictyostelium discoideum Sequencing Consortium"/>
            <person name="Eichinger L."/>
            <person name="Pachebat J.A."/>
            <person name="Glockner G."/>
            <person name="Rajandream M.A."/>
            <person name="Sucgang R."/>
            <person name="Berriman M."/>
            <person name="Song J."/>
            <person name="Olsen R."/>
            <person name="Szafranski K."/>
            <person name="Xu Q."/>
            <person name="Tunggal B."/>
            <person name="Kummerfeld S."/>
            <person name="Madera M."/>
            <person name="Konfortov B.A."/>
            <person name="Rivero F."/>
            <person name="Bankier A.T."/>
            <person name="Lehmann R."/>
            <person name="Hamlin N."/>
            <person name="Davies R."/>
            <person name="Gaudet P."/>
            <person name="Fey P."/>
            <person name="Pilcher K."/>
            <person name="Chen G."/>
            <person name="Saunders D."/>
            <person name="Sodergren E."/>
            <person name="Davis P."/>
            <person name="Kerhornou A."/>
            <person name="Nie X."/>
            <person name="Hall N."/>
            <person name="Anjard C."/>
            <person name="Hemphill L."/>
            <person name="Bason N."/>
            <person name="Farbrother P."/>
            <person name="Desany B."/>
            <person name="Just E."/>
            <person name="Morio T."/>
            <person name="Rost R."/>
            <person name="Churcher C."/>
            <person name="Cooper J."/>
            <person name="Haydock S."/>
            <person name="van Driessche N."/>
            <person name="Cronin A."/>
            <person name="Goodhead I."/>
            <person name="Muzny D."/>
            <person name="Mourier T."/>
            <person name="Pain A."/>
            <person name="Lu M."/>
            <person name="Harper D."/>
            <person name="Lindsay R."/>
            <person name="Hauser H."/>
            <person name="James K."/>
            <person name="Quiles M."/>
            <person name="Madan Babu M."/>
            <person name="Saito T."/>
            <person name="Buchrieser C."/>
            <person name="Wardroper A."/>
            <person name="Felder M."/>
            <person name="Thangavelu M."/>
            <person name="Johnson D."/>
            <person name="Knights A."/>
            <person name="Loulseged H."/>
            <person name="Mungall K."/>
            <person name="Oliver K."/>
            <person name="Price C."/>
            <person name="Quail M.A."/>
            <person name="Urushihara H."/>
            <person name="Hernandez J."/>
            <person name="Rabbinowitsch E."/>
            <person name="Steffen D."/>
            <person name="Sanders M."/>
            <person name="Ma J."/>
            <person name="Kohara Y."/>
            <person name="Sharp S."/>
            <person name="Simmonds M."/>
            <person name="Spiegler S."/>
            <person name="Tivey A."/>
            <person name="Sugano S."/>
            <person name="White B."/>
            <person name="Walker D."/>
            <person name="Woodward J."/>
            <person name="Winckler T."/>
            <person name="Tanaka Y."/>
            <person name="Shaulsky G."/>
            <person name="Schleicher M."/>
            <person name="Weinstock G."/>
            <person name="Rosenthal A."/>
            <person name="Cox E.C."/>
            <person name="Chisholm R.L."/>
            <person name="Gibbs R."/>
            <person name="Loomis W.F."/>
            <person name="Platzer M."/>
            <person name="Kay R.R."/>
            <person name="Williams J."/>
            <person name="Dear P.H."/>
            <person name="Noegel A.A."/>
            <person name="Barrell B."/>
            <person name="Kuspa A."/>
        </authorList>
    </citation>
    <scope>NUCLEOTIDE SEQUENCE [LARGE SCALE GENOMIC DNA]</scope>
    <source>
        <strain evidence="2 3">AX4</strain>
    </source>
</reference>
<dbReference type="GeneID" id="8620540"/>
<evidence type="ECO:0000313" key="2">
    <source>
        <dbReference type="EMBL" id="EAL69207.1"/>
    </source>
</evidence>